<proteinExistence type="predicted"/>
<organism evidence="2 3">
    <name type="scientific">Litorivicinus lipolyticus</name>
    <dbReference type="NCBI Taxonomy" id="418701"/>
    <lineage>
        <taxon>Bacteria</taxon>
        <taxon>Pseudomonadati</taxon>
        <taxon>Pseudomonadota</taxon>
        <taxon>Gammaproteobacteria</taxon>
        <taxon>Oceanospirillales</taxon>
        <taxon>Litorivicinaceae</taxon>
        <taxon>Litorivicinus</taxon>
    </lineage>
</organism>
<feature type="signal peptide" evidence="1">
    <location>
        <begin position="1"/>
        <end position="20"/>
    </location>
</feature>
<gene>
    <name evidence="2" type="ORF">GH975_02130</name>
</gene>
<dbReference type="RefSeq" id="WP_153712931.1">
    <property type="nucleotide sequence ID" value="NZ_CP045871.1"/>
</dbReference>
<dbReference type="GO" id="GO:0006508">
    <property type="term" value="P:proteolysis"/>
    <property type="evidence" value="ECO:0007669"/>
    <property type="project" value="UniProtKB-KW"/>
</dbReference>
<feature type="chain" id="PRO_5024280266" evidence="1">
    <location>
        <begin position="21"/>
        <end position="212"/>
    </location>
</feature>
<dbReference type="EMBL" id="CP045871">
    <property type="protein sequence ID" value="QGG79427.1"/>
    <property type="molecule type" value="Genomic_DNA"/>
</dbReference>
<dbReference type="AlphaFoldDB" id="A0A5Q2QBR1"/>
<dbReference type="InterPro" id="IPR034122">
    <property type="entry name" value="Retropepsin-like_bacterial"/>
</dbReference>
<dbReference type="EC" id="3.4.23.-" evidence="2"/>
<dbReference type="GO" id="GO:0008233">
    <property type="term" value="F:peptidase activity"/>
    <property type="evidence" value="ECO:0007669"/>
    <property type="project" value="UniProtKB-KW"/>
</dbReference>
<name>A0A5Q2QBR1_9GAMM</name>
<dbReference type="Proteomes" id="UP000388235">
    <property type="component" value="Chromosome"/>
</dbReference>
<protein>
    <submittedName>
        <fullName evidence="2">TIGR02281 family clan AA aspartic protease</fullName>
        <ecNumber evidence="2">3.4.23.-</ecNumber>
    </submittedName>
</protein>
<keyword evidence="2" id="KW-0378">Hydrolase</keyword>
<reference evidence="2 3" key="1">
    <citation type="submission" date="2019-11" db="EMBL/GenBank/DDBJ databases">
        <authorList>
            <person name="Khan S.A."/>
            <person name="Jeon C.O."/>
            <person name="Chun B.H."/>
        </authorList>
    </citation>
    <scope>NUCLEOTIDE SEQUENCE [LARGE SCALE GENOMIC DNA]</scope>
    <source>
        <strain evidence="2 3">IMCC 1097</strain>
    </source>
</reference>
<dbReference type="Pfam" id="PF13975">
    <property type="entry name" value="gag-asp_proteas"/>
    <property type="match status" value="1"/>
</dbReference>
<accession>A0A5Q2QBR1</accession>
<dbReference type="InterPro" id="IPR021109">
    <property type="entry name" value="Peptidase_aspartic_dom_sf"/>
</dbReference>
<keyword evidence="3" id="KW-1185">Reference proteome</keyword>
<dbReference type="Gene3D" id="2.40.70.10">
    <property type="entry name" value="Acid Proteases"/>
    <property type="match status" value="1"/>
</dbReference>
<sequence>MTLPKAAILLALPIAGMVAAQPLWVGQLGDAALVELDGTLHSLQRGEVVADMELLALGEQLQLRWQGQLLTLGLAAARAPAVQKTRLTLENQGGGFQVAGRIDGRAVDWMIDTGATEVVISESLAATLGIQPHPRAAQVNTAAGMVQGRPASLARIQIDQWVLTDVAAIVLPGDYPARPLLGLSALARFKIQLRANKMVLEPIQGSGIIRSR</sequence>
<dbReference type="OrthoDB" id="185963at2"/>
<evidence type="ECO:0000313" key="3">
    <source>
        <dbReference type="Proteomes" id="UP000388235"/>
    </source>
</evidence>
<dbReference type="SUPFAM" id="SSF50630">
    <property type="entry name" value="Acid proteases"/>
    <property type="match status" value="1"/>
</dbReference>
<evidence type="ECO:0000256" key="1">
    <source>
        <dbReference type="SAM" id="SignalP"/>
    </source>
</evidence>
<dbReference type="KEGG" id="llp:GH975_02130"/>
<keyword evidence="1" id="KW-0732">Signal</keyword>
<dbReference type="InterPro" id="IPR011969">
    <property type="entry name" value="Clan_AA_Asp_peptidase_C"/>
</dbReference>
<dbReference type="NCBIfam" id="TIGR02281">
    <property type="entry name" value="clan_AA_DTGA"/>
    <property type="match status" value="1"/>
</dbReference>
<dbReference type="CDD" id="cd05483">
    <property type="entry name" value="retropepsin_like_bacteria"/>
    <property type="match status" value="1"/>
</dbReference>
<keyword evidence="2" id="KW-0645">Protease</keyword>
<evidence type="ECO:0000313" key="2">
    <source>
        <dbReference type="EMBL" id="QGG79427.1"/>
    </source>
</evidence>